<evidence type="ECO:0000313" key="1">
    <source>
        <dbReference type="EMBL" id="ABP69705.1"/>
    </source>
</evidence>
<accession>A4WQP1</accession>
<dbReference type="NCBIfam" id="NF033578">
    <property type="entry name" value="transpos_IS5_1"/>
    <property type="match status" value="1"/>
</dbReference>
<dbReference type="PANTHER" id="PTHR33803">
    <property type="entry name" value="IS1478 TRANSPOSASE"/>
    <property type="match status" value="1"/>
</dbReference>
<proteinExistence type="predicted"/>
<dbReference type="eggNOG" id="COG3039">
    <property type="taxonomic scope" value="Bacteria"/>
</dbReference>
<dbReference type="AlphaFoldDB" id="A4WQP1"/>
<name>A4WQP1_CERS5</name>
<dbReference type="PANTHER" id="PTHR33803:SF3">
    <property type="entry name" value="BLL1974 PROTEIN"/>
    <property type="match status" value="1"/>
</dbReference>
<organism evidence="1">
    <name type="scientific">Cereibacter sphaeroides (strain ATCC 17025 / ATH 2.4.3)</name>
    <name type="common">Rhodobacter sphaeroides</name>
    <dbReference type="NCBI Taxonomy" id="349102"/>
    <lineage>
        <taxon>Bacteria</taxon>
        <taxon>Pseudomonadati</taxon>
        <taxon>Pseudomonadota</taxon>
        <taxon>Alphaproteobacteria</taxon>
        <taxon>Rhodobacterales</taxon>
        <taxon>Paracoccaceae</taxon>
        <taxon>Cereibacter</taxon>
    </lineage>
</organism>
<dbReference type="KEGG" id="rsq:Rsph17025_0799"/>
<reference evidence="1" key="1">
    <citation type="submission" date="2007-04" db="EMBL/GenBank/DDBJ databases">
        <title>Complete sequence of chromosome of Rhodobacter sphaeroides ATCC 17025.</title>
        <authorList>
            <consortium name="US DOE Joint Genome Institute"/>
            <person name="Copeland A."/>
            <person name="Lucas S."/>
            <person name="Lapidus A."/>
            <person name="Barry K."/>
            <person name="Detter J.C."/>
            <person name="Glavina del Rio T."/>
            <person name="Hammon N."/>
            <person name="Israni S."/>
            <person name="Dalin E."/>
            <person name="Tice H."/>
            <person name="Pitluck S."/>
            <person name="Chertkov O."/>
            <person name="Brettin T."/>
            <person name="Bruce D."/>
            <person name="Han C."/>
            <person name="Schmutz J."/>
            <person name="Larimer F."/>
            <person name="Land M."/>
            <person name="Hauser L."/>
            <person name="Kyrpides N."/>
            <person name="Kim E."/>
            <person name="Richardson P."/>
            <person name="Mackenzie C."/>
            <person name="Choudhary M."/>
            <person name="Donohue T.J."/>
            <person name="Kaplan S."/>
        </authorList>
    </citation>
    <scope>NUCLEOTIDE SEQUENCE [LARGE SCALE GENOMIC DNA]</scope>
    <source>
        <strain evidence="1">ATCC 17025</strain>
    </source>
</reference>
<protein>
    <submittedName>
        <fullName evidence="1">Transposase, IS4 family</fullName>
    </submittedName>
</protein>
<dbReference type="EMBL" id="CP000661">
    <property type="protein sequence ID" value="ABP69705.1"/>
    <property type="molecule type" value="Genomic_DNA"/>
</dbReference>
<sequence>MRGPWRQWRRVSPETIAHPTDSRLYERARAQLVDLAQEAGIELRQSYARLAPRLAAQVGRYAHAKQFRRMRKALRTLRGYTGRVMRDIRRQLDEIPEGPLRERVLDKLALVSRLLHQRPKDPGKIYSLHEPEVDCISKGKARVRYEFGTKVSIATTLKGGFVVGTRSLPGNPYDGHTLGEALEQVAILTGHPPKRAVVDRGYKGHGVQHTQVLISGTRRGLTPALAKALRRRSSIEPEIGHMKSDGRLARCFLKGTFGDALFAVLCGCGHNIRKILAHLRKLLAAVITLVLAMIRQERARGYSRETALSRCSG</sequence>
<gene>
    <name evidence="1" type="ordered locus">Rsph17025_0799</name>
</gene>
<dbReference type="HOGENOM" id="CLU_040038_0_1_5"/>
<dbReference type="STRING" id="349102.Rsph17025_0799"/>
<dbReference type="InterPro" id="IPR047710">
    <property type="entry name" value="Transpos_IS5-like"/>
</dbReference>